<keyword evidence="3" id="KW-1185">Reference proteome</keyword>
<keyword evidence="1" id="KW-0812">Transmembrane</keyword>
<protein>
    <submittedName>
        <fullName evidence="2">Uncharacterized protein</fullName>
    </submittedName>
</protein>
<accession>A0ABQ1Z0M2</accession>
<evidence type="ECO:0000313" key="3">
    <source>
        <dbReference type="Proteomes" id="UP000600214"/>
    </source>
</evidence>
<feature type="transmembrane region" description="Helical" evidence="1">
    <location>
        <begin position="72"/>
        <end position="98"/>
    </location>
</feature>
<dbReference type="EMBL" id="BMIA01000003">
    <property type="protein sequence ID" value="GGH42729.1"/>
    <property type="molecule type" value="Genomic_DNA"/>
</dbReference>
<dbReference type="RefSeq" id="WP_188935333.1">
    <property type="nucleotide sequence ID" value="NZ_BMIA01000003.1"/>
</dbReference>
<gene>
    <name evidence="2" type="ORF">GCM10007423_39550</name>
</gene>
<feature type="transmembrane region" description="Helical" evidence="1">
    <location>
        <begin position="32"/>
        <end position="51"/>
    </location>
</feature>
<evidence type="ECO:0000256" key="1">
    <source>
        <dbReference type="SAM" id="Phobius"/>
    </source>
</evidence>
<proteinExistence type="predicted"/>
<comment type="caution">
    <text evidence="2">The sequence shown here is derived from an EMBL/GenBank/DDBJ whole genome shotgun (WGS) entry which is preliminary data.</text>
</comment>
<sequence length="122" mass="13318">MRQAAIFITLAVASMAGKYLKSAIDTLTWPALTGIALTMFSGFFIFTVMTAKSPVQFKWKPQVRISPEVMELLRNLSHLMGVLLIMAATAVILVAIAATGPDLTFTEAVLMMIKSLPRMLDV</sequence>
<evidence type="ECO:0000313" key="2">
    <source>
        <dbReference type="EMBL" id="GGH42729.1"/>
    </source>
</evidence>
<reference evidence="3" key="1">
    <citation type="journal article" date="2019" name="Int. J. Syst. Evol. Microbiol.">
        <title>The Global Catalogue of Microorganisms (GCM) 10K type strain sequencing project: providing services to taxonomists for standard genome sequencing and annotation.</title>
        <authorList>
            <consortium name="The Broad Institute Genomics Platform"/>
            <consortium name="The Broad Institute Genome Sequencing Center for Infectious Disease"/>
            <person name="Wu L."/>
            <person name="Ma J."/>
        </authorList>
    </citation>
    <scope>NUCLEOTIDE SEQUENCE [LARGE SCALE GENOMIC DNA]</scope>
    <source>
        <strain evidence="3">CGMCC 1.15288</strain>
    </source>
</reference>
<dbReference type="Proteomes" id="UP000600214">
    <property type="component" value="Unassembled WGS sequence"/>
</dbReference>
<keyword evidence="1" id="KW-1133">Transmembrane helix</keyword>
<name>A0ABQ1Z0M2_9BACT</name>
<organism evidence="2 3">
    <name type="scientific">Dyadobacter endophyticus</name>
    <dbReference type="NCBI Taxonomy" id="1749036"/>
    <lineage>
        <taxon>Bacteria</taxon>
        <taxon>Pseudomonadati</taxon>
        <taxon>Bacteroidota</taxon>
        <taxon>Cytophagia</taxon>
        <taxon>Cytophagales</taxon>
        <taxon>Spirosomataceae</taxon>
        <taxon>Dyadobacter</taxon>
    </lineage>
</organism>
<keyword evidence="1" id="KW-0472">Membrane</keyword>